<name>A0A1I3G2P8_9PLAN</name>
<feature type="transmembrane region" description="Helical" evidence="1">
    <location>
        <begin position="17"/>
        <end position="36"/>
    </location>
</feature>
<proteinExistence type="predicted"/>
<dbReference type="EMBL" id="FOQD01000006">
    <property type="protein sequence ID" value="SFI17726.1"/>
    <property type="molecule type" value="Genomic_DNA"/>
</dbReference>
<dbReference type="STRING" id="1576369.SAMN05421753_106148"/>
<protein>
    <recommendedName>
        <fullName evidence="4">DUF2752 domain-containing protein</fullName>
    </recommendedName>
</protein>
<keyword evidence="1" id="KW-1133">Transmembrane helix</keyword>
<sequence>MSFPLPPGVRLGRWQRVLLMAAGWCLLAGFILAWQLTPDDRGFGTHQQLGFPPCSFQVIFGIPCPSCGGTTSFAHFVRGQWPSSARANPAAFLLALGCVVLVPWCWCSSWLGRTWGVDSPAWLLLWFVIAVSGVALLQWGYRLALL</sequence>
<dbReference type="Pfam" id="PF10825">
    <property type="entry name" value="DUF2752"/>
    <property type="match status" value="1"/>
</dbReference>
<feature type="transmembrane region" description="Helical" evidence="1">
    <location>
        <begin position="56"/>
        <end position="77"/>
    </location>
</feature>
<feature type="transmembrane region" description="Helical" evidence="1">
    <location>
        <begin position="123"/>
        <end position="141"/>
    </location>
</feature>
<dbReference type="AlphaFoldDB" id="A0A1I3G2P8"/>
<evidence type="ECO:0000256" key="1">
    <source>
        <dbReference type="SAM" id="Phobius"/>
    </source>
</evidence>
<evidence type="ECO:0000313" key="2">
    <source>
        <dbReference type="EMBL" id="SFI17726.1"/>
    </source>
</evidence>
<keyword evidence="1" id="KW-0812">Transmembrane</keyword>
<keyword evidence="1" id="KW-0472">Membrane</keyword>
<evidence type="ECO:0008006" key="4">
    <source>
        <dbReference type="Google" id="ProtNLM"/>
    </source>
</evidence>
<dbReference type="Proteomes" id="UP000199518">
    <property type="component" value="Unassembled WGS sequence"/>
</dbReference>
<accession>A0A1I3G2P8</accession>
<gene>
    <name evidence="2" type="ORF">SAMN05421753_106148</name>
</gene>
<feature type="transmembrane region" description="Helical" evidence="1">
    <location>
        <begin position="89"/>
        <end position="111"/>
    </location>
</feature>
<reference evidence="3" key="1">
    <citation type="submission" date="2016-10" db="EMBL/GenBank/DDBJ databases">
        <authorList>
            <person name="Varghese N."/>
            <person name="Submissions S."/>
        </authorList>
    </citation>
    <scope>NUCLEOTIDE SEQUENCE [LARGE SCALE GENOMIC DNA]</scope>
    <source>
        <strain evidence="3">DSM 26348</strain>
    </source>
</reference>
<dbReference type="InterPro" id="IPR021215">
    <property type="entry name" value="DUF2752"/>
</dbReference>
<keyword evidence="3" id="KW-1185">Reference proteome</keyword>
<evidence type="ECO:0000313" key="3">
    <source>
        <dbReference type="Proteomes" id="UP000199518"/>
    </source>
</evidence>
<organism evidence="2 3">
    <name type="scientific">Planctomicrobium piriforme</name>
    <dbReference type="NCBI Taxonomy" id="1576369"/>
    <lineage>
        <taxon>Bacteria</taxon>
        <taxon>Pseudomonadati</taxon>
        <taxon>Planctomycetota</taxon>
        <taxon>Planctomycetia</taxon>
        <taxon>Planctomycetales</taxon>
        <taxon>Planctomycetaceae</taxon>
        <taxon>Planctomicrobium</taxon>
    </lineage>
</organism>